<dbReference type="SUPFAM" id="SSF47413">
    <property type="entry name" value="lambda repressor-like DNA-binding domains"/>
    <property type="match status" value="1"/>
</dbReference>
<protein>
    <recommendedName>
        <fullName evidence="3">HTH cro/C1-type domain-containing protein</fullName>
    </recommendedName>
</protein>
<dbReference type="Gene3D" id="1.10.260.40">
    <property type="entry name" value="lambda repressor-like DNA-binding domains"/>
    <property type="match status" value="1"/>
</dbReference>
<dbReference type="AlphaFoldDB" id="A0A4R5N971"/>
<dbReference type="EMBL" id="PUFI01000014">
    <property type="protein sequence ID" value="TDG68044.1"/>
    <property type="molecule type" value="Genomic_DNA"/>
</dbReference>
<comment type="caution">
    <text evidence="1">The sequence shown here is derived from an EMBL/GenBank/DDBJ whole genome shotgun (WGS) entry which is preliminary data.</text>
</comment>
<reference evidence="1 2" key="1">
    <citation type="journal article" date="2019" name="Appl. Microbiol. Biotechnol.">
        <title>Uncovering carbohydrate metabolism through a genotype-phenotype association study of 56 lactic acid bacteria genomes.</title>
        <authorList>
            <person name="Buron-Moles G."/>
            <person name="Chailyan A."/>
            <person name="Dolejs I."/>
            <person name="Forster J."/>
            <person name="Miks M.H."/>
        </authorList>
    </citation>
    <scope>NUCLEOTIDE SEQUENCE [LARGE SCALE GENOMIC DNA]</scope>
    <source>
        <strain evidence="1 2">ATCC 700006</strain>
    </source>
</reference>
<proteinExistence type="predicted"/>
<dbReference type="InterPro" id="IPR010982">
    <property type="entry name" value="Lambda_DNA-bd_dom_sf"/>
</dbReference>
<evidence type="ECO:0000313" key="1">
    <source>
        <dbReference type="EMBL" id="TDG68044.1"/>
    </source>
</evidence>
<evidence type="ECO:0008006" key="3">
    <source>
        <dbReference type="Google" id="ProtNLM"/>
    </source>
</evidence>
<dbReference type="RefSeq" id="WP_010007844.1">
    <property type="nucleotide sequence ID" value="NZ_PUFI01000014.1"/>
</dbReference>
<sequence>MTEQMIVNAAREFKKRVKDALYDREMTQRDLAKAIGVSEATLSLAINTYAVNKQSREVRNKVRQLLNIEDV</sequence>
<dbReference type="GO" id="GO:0003677">
    <property type="term" value="F:DNA binding"/>
    <property type="evidence" value="ECO:0007669"/>
    <property type="project" value="InterPro"/>
</dbReference>
<dbReference type="Proteomes" id="UP000295681">
    <property type="component" value="Unassembled WGS sequence"/>
</dbReference>
<keyword evidence="2" id="KW-1185">Reference proteome</keyword>
<organism evidence="1 2">
    <name type="scientific">Leuconostoc fallax</name>
    <dbReference type="NCBI Taxonomy" id="1251"/>
    <lineage>
        <taxon>Bacteria</taxon>
        <taxon>Bacillati</taxon>
        <taxon>Bacillota</taxon>
        <taxon>Bacilli</taxon>
        <taxon>Lactobacillales</taxon>
        <taxon>Lactobacillaceae</taxon>
        <taxon>Leuconostoc</taxon>
    </lineage>
</organism>
<name>A0A4R5N971_9LACO</name>
<gene>
    <name evidence="1" type="ORF">C5L23_000350</name>
</gene>
<evidence type="ECO:0000313" key="2">
    <source>
        <dbReference type="Proteomes" id="UP000295681"/>
    </source>
</evidence>
<accession>A0A4R5N971</accession>